<dbReference type="Gene3D" id="1.10.1520.10">
    <property type="entry name" value="Ribonuclease III domain"/>
    <property type="match status" value="1"/>
</dbReference>
<feature type="region of interest" description="Disordered" evidence="4">
    <location>
        <begin position="23"/>
        <end position="53"/>
    </location>
</feature>
<proteinExistence type="inferred from homology"/>
<dbReference type="EMBL" id="CP151511">
    <property type="protein sequence ID" value="WZN65276.1"/>
    <property type="molecule type" value="Genomic_DNA"/>
</dbReference>
<dbReference type="HAMAP" id="MF_01468">
    <property type="entry name" value="RNase_Mini_III"/>
    <property type="match status" value="1"/>
</dbReference>
<gene>
    <name evidence="6" type="ORF">HKI87_11g68330</name>
</gene>
<dbReference type="GO" id="GO:0006396">
    <property type="term" value="P:RNA processing"/>
    <property type="evidence" value="ECO:0007669"/>
    <property type="project" value="InterPro"/>
</dbReference>
<reference evidence="6 7" key="1">
    <citation type="submission" date="2024-03" db="EMBL/GenBank/DDBJ databases">
        <title>Complete genome sequence of the green alga Chloropicon roscoffensis RCC1871.</title>
        <authorList>
            <person name="Lemieux C."/>
            <person name="Pombert J.-F."/>
            <person name="Otis C."/>
            <person name="Turmel M."/>
        </authorList>
    </citation>
    <scope>NUCLEOTIDE SEQUENCE [LARGE SCALE GENOMIC DNA]</scope>
    <source>
        <strain evidence="6 7">RCC1871</strain>
    </source>
</reference>
<keyword evidence="1" id="KW-0540">Nuclease</keyword>
<keyword evidence="3" id="KW-0378">Hydrolase</keyword>
<dbReference type="AlphaFoldDB" id="A0AAX4PGT9"/>
<dbReference type="Pfam" id="PF00636">
    <property type="entry name" value="Ribonuclease_3"/>
    <property type="match status" value="1"/>
</dbReference>
<dbReference type="SUPFAM" id="SSF69065">
    <property type="entry name" value="RNase III domain-like"/>
    <property type="match status" value="1"/>
</dbReference>
<accession>A0AAX4PGT9</accession>
<evidence type="ECO:0000256" key="1">
    <source>
        <dbReference type="ARBA" id="ARBA00022722"/>
    </source>
</evidence>
<evidence type="ECO:0000259" key="5">
    <source>
        <dbReference type="Pfam" id="PF00636"/>
    </source>
</evidence>
<evidence type="ECO:0000313" key="6">
    <source>
        <dbReference type="EMBL" id="WZN65276.1"/>
    </source>
</evidence>
<evidence type="ECO:0000313" key="7">
    <source>
        <dbReference type="Proteomes" id="UP001472866"/>
    </source>
</evidence>
<dbReference type="InterPro" id="IPR000999">
    <property type="entry name" value="RNase_III_dom"/>
</dbReference>
<dbReference type="InterPro" id="IPR036389">
    <property type="entry name" value="RNase_III_sf"/>
</dbReference>
<keyword evidence="2" id="KW-0255">Endonuclease</keyword>
<organism evidence="6 7">
    <name type="scientific">Chloropicon roscoffensis</name>
    <dbReference type="NCBI Taxonomy" id="1461544"/>
    <lineage>
        <taxon>Eukaryota</taxon>
        <taxon>Viridiplantae</taxon>
        <taxon>Chlorophyta</taxon>
        <taxon>Chloropicophyceae</taxon>
        <taxon>Chloropicales</taxon>
        <taxon>Chloropicaceae</taxon>
        <taxon>Chloropicon</taxon>
    </lineage>
</organism>
<dbReference type="GO" id="GO:0004525">
    <property type="term" value="F:ribonuclease III activity"/>
    <property type="evidence" value="ECO:0007669"/>
    <property type="project" value="InterPro"/>
</dbReference>
<evidence type="ECO:0000256" key="3">
    <source>
        <dbReference type="ARBA" id="ARBA00022801"/>
    </source>
</evidence>
<dbReference type="PANTHER" id="PTHR34276:SF1">
    <property type="entry name" value="MINI-RIBONUCLEASE 3"/>
    <property type="match status" value="1"/>
</dbReference>
<protein>
    <submittedName>
        <fullName evidence="6">Mini-ribonuclease III</fullName>
    </submittedName>
</protein>
<feature type="domain" description="RNase III" evidence="5">
    <location>
        <begin position="80"/>
        <end position="182"/>
    </location>
</feature>
<keyword evidence="7" id="KW-1185">Reference proteome</keyword>
<evidence type="ECO:0000256" key="2">
    <source>
        <dbReference type="ARBA" id="ARBA00022759"/>
    </source>
</evidence>
<name>A0AAX4PGT9_9CHLO</name>
<dbReference type="InterPro" id="IPR008226">
    <property type="entry name" value="Mini3_fam"/>
</dbReference>
<dbReference type="PANTHER" id="PTHR34276">
    <property type="entry name" value="MINI-RIBONUCLEASE 3"/>
    <property type="match status" value="1"/>
</dbReference>
<sequence>MQRAGTRVRARWVVGSKPKRGRFAWVRSGPSPPGDLDSQQNHHHHASASAAVSTSSSLGSLIDRSYDEGHALGSLNPISFAFLGDVVWELHARTKHLLPPSRVTSYRKNTEKEVMAEHQADCLDRLTQEGKLNEDELDIVRRGRNSNTPSVPKRLRSDPNSKTVYAKATALECLIGYLYLTDPDRLAEVMELLDMVTAEKIRIRPSRLVEKIE</sequence>
<dbReference type="Proteomes" id="UP001472866">
    <property type="component" value="Chromosome 11"/>
</dbReference>
<evidence type="ECO:0000256" key="4">
    <source>
        <dbReference type="SAM" id="MobiDB-lite"/>
    </source>
</evidence>